<feature type="transmembrane region" description="Helical" evidence="6">
    <location>
        <begin position="405"/>
        <end position="426"/>
    </location>
</feature>
<reference evidence="9" key="1">
    <citation type="journal article" date="2008" name="Nature">
        <title>The amphioxus genome and the evolution of the chordate karyotype.</title>
        <authorList>
            <consortium name="US DOE Joint Genome Institute (JGI-PGF)"/>
            <person name="Putnam N.H."/>
            <person name="Butts T."/>
            <person name="Ferrier D.E.K."/>
            <person name="Furlong R.F."/>
            <person name="Hellsten U."/>
            <person name="Kawashima T."/>
            <person name="Robinson-Rechavi M."/>
            <person name="Shoguchi E."/>
            <person name="Terry A."/>
            <person name="Yu J.-K."/>
            <person name="Benito-Gutierrez E.L."/>
            <person name="Dubchak I."/>
            <person name="Garcia-Fernandez J."/>
            <person name="Gibson-Brown J.J."/>
            <person name="Grigoriev I.V."/>
            <person name="Horton A.C."/>
            <person name="de Jong P.J."/>
            <person name="Jurka J."/>
            <person name="Kapitonov V.V."/>
            <person name="Kohara Y."/>
            <person name="Kuroki Y."/>
            <person name="Lindquist E."/>
            <person name="Lucas S."/>
            <person name="Osoegawa K."/>
            <person name="Pennacchio L.A."/>
            <person name="Salamov A.A."/>
            <person name="Satou Y."/>
            <person name="Sauka-Spengler T."/>
            <person name="Schmutz J."/>
            <person name="Shin-I T."/>
            <person name="Toyoda A."/>
            <person name="Bronner-Fraser M."/>
            <person name="Fujiyama A."/>
            <person name="Holland L.Z."/>
            <person name="Holland P.W.H."/>
            <person name="Satoh N."/>
            <person name="Rokhsar D.S."/>
        </authorList>
    </citation>
    <scope>NUCLEOTIDE SEQUENCE [LARGE SCALE GENOMIC DNA]</scope>
    <source>
        <strain evidence="9">S238N-H82</strain>
        <tissue evidence="9">Testes</tissue>
    </source>
</reference>
<dbReference type="SUPFAM" id="SSF63712">
    <property type="entry name" value="Nicotinic receptor ligand binding domain-like"/>
    <property type="match status" value="1"/>
</dbReference>
<dbReference type="GO" id="GO:0004888">
    <property type="term" value="F:transmembrane signaling receptor activity"/>
    <property type="evidence" value="ECO:0007669"/>
    <property type="project" value="InterPro"/>
</dbReference>
<dbReference type="CDD" id="cd18989">
    <property type="entry name" value="LGIC_ECD_cation"/>
    <property type="match status" value="1"/>
</dbReference>
<dbReference type="PROSITE" id="PS00236">
    <property type="entry name" value="NEUROTR_ION_CHANNEL"/>
    <property type="match status" value="1"/>
</dbReference>
<dbReference type="AlphaFoldDB" id="C3Y9H4"/>
<comment type="subcellular location">
    <subcellularLocation>
        <location evidence="1">Membrane</location>
        <topology evidence="1">Multi-pass membrane protein</topology>
    </subcellularLocation>
</comment>
<keyword evidence="2 6" id="KW-0812">Transmembrane</keyword>
<dbReference type="Gene3D" id="2.70.170.10">
    <property type="entry name" value="Neurotransmitter-gated ion-channel ligand-binding domain"/>
    <property type="match status" value="1"/>
</dbReference>
<feature type="transmembrane region" description="Helical" evidence="6">
    <location>
        <begin position="367"/>
        <end position="385"/>
    </location>
</feature>
<dbReference type="GO" id="GO:0005230">
    <property type="term" value="F:extracellular ligand-gated monoatomic ion channel activity"/>
    <property type="evidence" value="ECO:0007669"/>
    <property type="project" value="InterPro"/>
</dbReference>
<dbReference type="InterPro" id="IPR038050">
    <property type="entry name" value="Neuro_actylchol_rec"/>
</dbReference>
<keyword evidence="3 6" id="KW-1133">Transmembrane helix</keyword>
<dbReference type="STRING" id="7739.C3Y9H4"/>
<gene>
    <name evidence="9" type="ORF">BRAFLDRAFT_67982</name>
</gene>
<dbReference type="SUPFAM" id="SSF90112">
    <property type="entry name" value="Neurotransmitter-gated ion-channel transmembrane pore"/>
    <property type="match status" value="1"/>
</dbReference>
<evidence type="ECO:0000256" key="6">
    <source>
        <dbReference type="SAM" id="Phobius"/>
    </source>
</evidence>
<feature type="domain" description="Neurotransmitter-gated ion-channel transmembrane" evidence="8">
    <location>
        <begin position="339"/>
        <end position="440"/>
    </location>
</feature>
<dbReference type="InterPro" id="IPR036719">
    <property type="entry name" value="Neuro-gated_channel_TM_sf"/>
</dbReference>
<dbReference type="InterPro" id="IPR006201">
    <property type="entry name" value="Neur_channel"/>
</dbReference>
<name>C3Y9H4_BRAFL</name>
<evidence type="ECO:0008006" key="10">
    <source>
        <dbReference type="Google" id="ProtNLM"/>
    </source>
</evidence>
<dbReference type="InterPro" id="IPR006202">
    <property type="entry name" value="Neur_chan_lig-bd"/>
</dbReference>
<dbReference type="InterPro" id="IPR018000">
    <property type="entry name" value="Neurotransmitter_ion_chnl_CS"/>
</dbReference>
<dbReference type="EMBL" id="GG666492">
    <property type="protein sequence ID" value="EEN63230.1"/>
    <property type="molecule type" value="Genomic_DNA"/>
</dbReference>
<evidence type="ECO:0000256" key="1">
    <source>
        <dbReference type="ARBA" id="ARBA00004141"/>
    </source>
</evidence>
<keyword evidence="4 6" id="KW-0472">Membrane</keyword>
<evidence type="ECO:0000256" key="2">
    <source>
        <dbReference type="ARBA" id="ARBA00022692"/>
    </source>
</evidence>
<evidence type="ECO:0000256" key="4">
    <source>
        <dbReference type="ARBA" id="ARBA00023136"/>
    </source>
</evidence>
<sequence>MAGCYTPARLRLKTWSPVQKRRRCLSGFSRGASQYLRGVTQVSVPSCHTTLCGNDEAHDLYKMLMANYSSHIRPARNYTAPTVVYMDIVLKKIIGLSERDQVLTTLLSIDMSWKDDYMMWDPEDFGGMASASFPSKDLWTPKINLQNKAGDTEGALKPLDDLHVYSDGRVFAVHPGTLYSSCRLQLQHFPFDTQTCTESGIHTPENMPVLDYGDCPYCCPASGSLTPASATSHPSPVESEDSDDDEELEAATIEQRGLTRERKYQDTLAAVKDKILVFGPWNHDETELVLVNQSATLVVPTHYTESVEWALIDNNIRPQLTYHTSNPNGMFDHYLFVMFLPCALLMTIVLSGYLLPPSAPVRLQMSITILLALVVLQLTIINSLPVTGDLTLISKILTQVVDARYYVVVIVVTSLSVINAGILTHISTRRKPMGPWVETQRKLQQPENPISRQQFQKAFGTYSRTSPLISTFLARTRGTLVGARKRPGSKPGQ</sequence>
<dbReference type="Gene3D" id="1.20.58.390">
    <property type="entry name" value="Neurotransmitter-gated ion-channel transmembrane domain"/>
    <property type="match status" value="1"/>
</dbReference>
<feature type="region of interest" description="Disordered" evidence="5">
    <location>
        <begin position="227"/>
        <end position="247"/>
    </location>
</feature>
<evidence type="ECO:0000313" key="9">
    <source>
        <dbReference type="EMBL" id="EEN63230.1"/>
    </source>
</evidence>
<dbReference type="PANTHER" id="PTHR18945">
    <property type="entry name" value="NEUROTRANSMITTER GATED ION CHANNEL"/>
    <property type="match status" value="1"/>
</dbReference>
<proteinExistence type="predicted"/>
<feature type="compositionally biased region" description="Acidic residues" evidence="5">
    <location>
        <begin position="238"/>
        <end position="247"/>
    </location>
</feature>
<accession>C3Y9H4</accession>
<evidence type="ECO:0000256" key="3">
    <source>
        <dbReference type="ARBA" id="ARBA00022989"/>
    </source>
</evidence>
<feature type="domain" description="Neurotransmitter-gated ion-channel ligand-binding" evidence="7">
    <location>
        <begin position="59"/>
        <end position="197"/>
    </location>
</feature>
<dbReference type="FunFam" id="2.70.170.10:FF:000028">
    <property type="entry name" value="AcetylCholine Receptor"/>
    <property type="match status" value="1"/>
</dbReference>
<evidence type="ECO:0000256" key="5">
    <source>
        <dbReference type="SAM" id="MobiDB-lite"/>
    </source>
</evidence>
<dbReference type="InParanoid" id="C3Y9H4"/>
<protein>
    <recommendedName>
        <fullName evidence="10">Neurotransmitter-gated ion-channel ligand-binding domain-containing protein</fullName>
    </recommendedName>
</protein>
<feature type="transmembrane region" description="Helical" evidence="6">
    <location>
        <begin position="334"/>
        <end position="355"/>
    </location>
</feature>
<dbReference type="Pfam" id="PF02931">
    <property type="entry name" value="Neur_chan_LBD"/>
    <property type="match status" value="1"/>
</dbReference>
<evidence type="ECO:0000259" key="8">
    <source>
        <dbReference type="Pfam" id="PF02932"/>
    </source>
</evidence>
<dbReference type="GO" id="GO:0016020">
    <property type="term" value="C:membrane"/>
    <property type="evidence" value="ECO:0007669"/>
    <property type="project" value="UniProtKB-SubCell"/>
</dbReference>
<dbReference type="InterPro" id="IPR006029">
    <property type="entry name" value="Neurotrans-gated_channel_TM"/>
</dbReference>
<dbReference type="CDD" id="cd19051">
    <property type="entry name" value="LGIC_TM_cation"/>
    <property type="match status" value="1"/>
</dbReference>
<dbReference type="eggNOG" id="KOG3645">
    <property type="taxonomic scope" value="Eukaryota"/>
</dbReference>
<dbReference type="InterPro" id="IPR036734">
    <property type="entry name" value="Neur_chan_lig-bd_sf"/>
</dbReference>
<dbReference type="Pfam" id="PF02932">
    <property type="entry name" value="Neur_chan_memb"/>
    <property type="match status" value="1"/>
</dbReference>
<evidence type="ECO:0000259" key="7">
    <source>
        <dbReference type="Pfam" id="PF02931"/>
    </source>
</evidence>
<organism>
    <name type="scientific">Branchiostoma floridae</name>
    <name type="common">Florida lancelet</name>
    <name type="synonym">Amphioxus</name>
    <dbReference type="NCBI Taxonomy" id="7739"/>
    <lineage>
        <taxon>Eukaryota</taxon>
        <taxon>Metazoa</taxon>
        <taxon>Chordata</taxon>
        <taxon>Cephalochordata</taxon>
        <taxon>Leptocardii</taxon>
        <taxon>Amphioxiformes</taxon>
        <taxon>Branchiostomatidae</taxon>
        <taxon>Branchiostoma</taxon>
    </lineage>
</organism>